<dbReference type="GO" id="GO:0005737">
    <property type="term" value="C:cytoplasm"/>
    <property type="evidence" value="ECO:0007669"/>
    <property type="project" value="TreeGrafter"/>
</dbReference>
<gene>
    <name evidence="3" type="ORF">CCAM_LOCUS21759</name>
</gene>
<proteinExistence type="predicted"/>
<dbReference type="SUPFAM" id="SSF140383">
    <property type="entry name" value="BSD domain-like"/>
    <property type="match status" value="1"/>
</dbReference>
<feature type="compositionally biased region" description="Acidic residues" evidence="1">
    <location>
        <begin position="465"/>
        <end position="484"/>
    </location>
</feature>
<feature type="compositionally biased region" description="Basic and acidic residues" evidence="1">
    <location>
        <begin position="343"/>
        <end position="362"/>
    </location>
</feature>
<dbReference type="Pfam" id="PF03909">
    <property type="entry name" value="BSD"/>
    <property type="match status" value="1"/>
</dbReference>
<dbReference type="PANTHER" id="PTHR16019">
    <property type="entry name" value="SYNAPSE-ASSOCIATED PROTEIN"/>
    <property type="match status" value="1"/>
</dbReference>
<keyword evidence="4" id="KW-1185">Reference proteome</keyword>
<feature type="compositionally biased region" description="Basic and acidic residues" evidence="1">
    <location>
        <begin position="397"/>
        <end position="408"/>
    </location>
</feature>
<dbReference type="AlphaFoldDB" id="A0A484LTY4"/>
<reference evidence="3 4" key="1">
    <citation type="submission" date="2018-04" db="EMBL/GenBank/DDBJ databases">
        <authorList>
            <person name="Vogel A."/>
        </authorList>
    </citation>
    <scope>NUCLEOTIDE SEQUENCE [LARGE SCALE GENOMIC DNA]</scope>
</reference>
<organism evidence="3 4">
    <name type="scientific">Cuscuta campestris</name>
    <dbReference type="NCBI Taxonomy" id="132261"/>
    <lineage>
        <taxon>Eukaryota</taxon>
        <taxon>Viridiplantae</taxon>
        <taxon>Streptophyta</taxon>
        <taxon>Embryophyta</taxon>
        <taxon>Tracheophyta</taxon>
        <taxon>Spermatophyta</taxon>
        <taxon>Magnoliopsida</taxon>
        <taxon>eudicotyledons</taxon>
        <taxon>Gunneridae</taxon>
        <taxon>Pentapetalae</taxon>
        <taxon>asterids</taxon>
        <taxon>lamiids</taxon>
        <taxon>Solanales</taxon>
        <taxon>Convolvulaceae</taxon>
        <taxon>Cuscuteae</taxon>
        <taxon>Cuscuta</taxon>
        <taxon>Cuscuta subgen. Grammica</taxon>
        <taxon>Cuscuta sect. Cleistogrammica</taxon>
    </lineage>
</organism>
<name>A0A484LTY4_9ASTE</name>
<feature type="region of interest" description="Disordered" evidence="1">
    <location>
        <begin position="397"/>
        <end position="484"/>
    </location>
</feature>
<feature type="compositionally biased region" description="Acidic residues" evidence="1">
    <location>
        <begin position="425"/>
        <end position="441"/>
    </location>
</feature>
<feature type="domain" description="BSD" evidence="2">
    <location>
        <begin position="212"/>
        <end position="264"/>
    </location>
</feature>
<evidence type="ECO:0000256" key="1">
    <source>
        <dbReference type="SAM" id="MobiDB-lite"/>
    </source>
</evidence>
<feature type="compositionally biased region" description="Basic and acidic residues" evidence="1">
    <location>
        <begin position="455"/>
        <end position="464"/>
    </location>
</feature>
<feature type="compositionally biased region" description="Polar residues" evidence="1">
    <location>
        <begin position="363"/>
        <end position="373"/>
    </location>
</feature>
<dbReference type="SMART" id="SM00751">
    <property type="entry name" value="BSD"/>
    <property type="match status" value="1"/>
</dbReference>
<feature type="region of interest" description="Disordered" evidence="1">
    <location>
        <begin position="1"/>
        <end position="68"/>
    </location>
</feature>
<sequence>MNFFKSILADDPDPTDLENLRESEQHSPSRQDDVDRRESEVVDDPARYFETRDDPNSSSSSTTANTGAGGWNFGGLIKTLASRSESVLETYRRDLEEFGSGLKKETELIRDAASRAVKELPATIEVGASVAHGSLGSVSKTIDGMLKSTAEIISQGKDTLLAPYDADPVTPDANRSLDSRRYSRFDAQLTSIQSDPNTFTEEPVDSEEYVKWKSEFYLNDKRDEFMYLIGENNVLEGVYRKLVPSAVDEDTFWYRYYYRVHKLKQQESVRANLVRRAISVDEEEVLSWDFDDEDEANNEKSSNAILNSSKQESKQAGSRDSLETADSITAKSDELRNVSCDNADEKGESEANADSSDKDTDKISNTAGSSEISSPKEKVEDGKSLDLADDAALVRSVEKGCSEGECSDHGASGKHKIVSSQQSVQEEEEDFGWDEIEDIESTDEKKVSSHVQSANRDEVRKRLAEEDDENLSWDIEDDDEPVQA</sequence>
<dbReference type="InterPro" id="IPR005607">
    <property type="entry name" value="BSD_dom"/>
</dbReference>
<protein>
    <recommendedName>
        <fullName evidence="2">BSD domain-containing protein</fullName>
    </recommendedName>
</protein>
<dbReference type="Proteomes" id="UP000595140">
    <property type="component" value="Unassembled WGS sequence"/>
</dbReference>
<feature type="compositionally biased region" description="Basic and acidic residues" evidence="1">
    <location>
        <begin position="18"/>
        <end position="55"/>
    </location>
</feature>
<evidence type="ECO:0000259" key="2">
    <source>
        <dbReference type="PROSITE" id="PS50858"/>
    </source>
</evidence>
<feature type="region of interest" description="Disordered" evidence="1">
    <location>
        <begin position="290"/>
        <end position="385"/>
    </location>
</feature>
<feature type="compositionally biased region" description="Low complexity" evidence="1">
    <location>
        <begin position="56"/>
        <end position="66"/>
    </location>
</feature>
<dbReference type="OrthoDB" id="73788at2759"/>
<dbReference type="EMBL" id="OOIL02002033">
    <property type="protein sequence ID" value="VFQ79983.1"/>
    <property type="molecule type" value="Genomic_DNA"/>
</dbReference>
<evidence type="ECO:0000313" key="3">
    <source>
        <dbReference type="EMBL" id="VFQ79983.1"/>
    </source>
</evidence>
<dbReference type="Gene3D" id="1.10.3970.10">
    <property type="entry name" value="BSD domain"/>
    <property type="match status" value="1"/>
</dbReference>
<accession>A0A484LTY4</accession>
<evidence type="ECO:0000313" key="4">
    <source>
        <dbReference type="Proteomes" id="UP000595140"/>
    </source>
</evidence>
<dbReference type="InterPro" id="IPR035925">
    <property type="entry name" value="BSD_dom_sf"/>
</dbReference>
<feature type="compositionally biased region" description="Basic and acidic residues" evidence="1">
    <location>
        <begin position="374"/>
        <end position="385"/>
    </location>
</feature>
<dbReference type="InterPro" id="IPR051494">
    <property type="entry name" value="BSD_domain-containing"/>
</dbReference>
<dbReference type="PANTHER" id="PTHR16019:SF5">
    <property type="entry name" value="BSD DOMAIN-CONTAINING PROTEIN 1"/>
    <property type="match status" value="1"/>
</dbReference>
<dbReference type="PROSITE" id="PS50858">
    <property type="entry name" value="BSD"/>
    <property type="match status" value="1"/>
</dbReference>
<feature type="compositionally biased region" description="Polar residues" evidence="1">
    <location>
        <begin position="299"/>
        <end position="330"/>
    </location>
</feature>